<protein>
    <submittedName>
        <fullName evidence="8">Di-and tricarboxylate transporter</fullName>
    </submittedName>
</protein>
<keyword evidence="6" id="KW-0472">Membrane</keyword>
<evidence type="ECO:0000256" key="5">
    <source>
        <dbReference type="ARBA" id="ARBA00022989"/>
    </source>
</evidence>
<evidence type="ECO:0000256" key="3">
    <source>
        <dbReference type="ARBA" id="ARBA00022692"/>
    </source>
</evidence>
<evidence type="ECO:0000259" key="7">
    <source>
        <dbReference type="PROSITE" id="PS51202"/>
    </source>
</evidence>
<evidence type="ECO:0000313" key="8">
    <source>
        <dbReference type="EMBL" id="SCZ31729.1"/>
    </source>
</evidence>
<evidence type="ECO:0000256" key="1">
    <source>
        <dbReference type="ARBA" id="ARBA00004141"/>
    </source>
</evidence>
<dbReference type="InterPro" id="IPR004680">
    <property type="entry name" value="Cit_transptr-like_dom"/>
</dbReference>
<keyword evidence="4" id="KW-0677">Repeat</keyword>
<evidence type="ECO:0000313" key="9">
    <source>
        <dbReference type="Proteomes" id="UP000199347"/>
    </source>
</evidence>
<organism evidence="8 9">
    <name type="scientific">Afifella marina DSM 2698</name>
    <dbReference type="NCBI Taxonomy" id="1120955"/>
    <lineage>
        <taxon>Bacteria</taxon>
        <taxon>Pseudomonadati</taxon>
        <taxon>Pseudomonadota</taxon>
        <taxon>Alphaproteobacteria</taxon>
        <taxon>Hyphomicrobiales</taxon>
        <taxon>Afifellaceae</taxon>
        <taxon>Afifella</taxon>
    </lineage>
</organism>
<sequence>MEFLQAHQAVIALAILGMMFVFFMWERFSPEVVATLGAGAFLALGILDTNTVLSVFANPAPITIGAMFVLSGALVRTGALDAMSRFILSRATRRPVYAIVGVLGATIAASAFLNNTPVVMVLIPVVMGLARSVGSLPSKLLIPLSYAAILGGTCTLIGTSTNILVDGVARDLGLEPFTIFSLAPVGLVVAAVGSLYLFAAQRFLPERPTFGDVMGAQEGAAFISDFSIPEDSALIGRTLGNVASLNEPGVSLLAIRRGGRVLRRNLQKEPLQAGDRVAVSASLSELLGIRQTSGIRMGTSAPPKPDEEGKPPELVEALISPDSQYAGLRIPDLALRSRYGVSALAVSRHRRWLGHNLNAVALQPGDALLLEGNTKGLAELVREGGIFNIDQPEARPYRRTKAPVAGLVLAAVVAAAAFNLMPIAGLAILGVAAVLLSRCIDPDEAFGAIDGRILILIFGMLAVGEGIDRSGAIKLIIDTSLPYLQVLPPIVLLAAVYALTSVLTEMVTNNAVAVVITPIAIGLAAQLGLDPRPFAVAVMFGASASFATPIGYQTNTLVYVAGGYRFTDFVKIGLPMNIIVGLASILTIPLIWPLEG</sequence>
<accession>A0A1G5N4S8</accession>
<dbReference type="PROSITE" id="PS51202">
    <property type="entry name" value="RCK_C"/>
    <property type="match status" value="2"/>
</dbReference>
<dbReference type="PANTHER" id="PTHR43652">
    <property type="entry name" value="BASIC AMINO ACID ANTIPORTER YFCC-RELATED"/>
    <property type="match status" value="1"/>
</dbReference>
<dbReference type="EMBL" id="FMVW01000002">
    <property type="protein sequence ID" value="SCZ31729.1"/>
    <property type="molecule type" value="Genomic_DNA"/>
</dbReference>
<keyword evidence="2" id="KW-0813">Transport</keyword>
<dbReference type="SUPFAM" id="SSF116726">
    <property type="entry name" value="TrkA C-terminal domain-like"/>
    <property type="match status" value="2"/>
</dbReference>
<dbReference type="PANTHER" id="PTHR43652:SF2">
    <property type="entry name" value="BASIC AMINO ACID ANTIPORTER YFCC-RELATED"/>
    <property type="match status" value="1"/>
</dbReference>
<evidence type="ECO:0000256" key="6">
    <source>
        <dbReference type="ARBA" id="ARBA00023136"/>
    </source>
</evidence>
<feature type="domain" description="RCK C-terminal" evidence="7">
    <location>
        <begin position="211"/>
        <end position="295"/>
    </location>
</feature>
<gene>
    <name evidence="8" type="ORF">SAMN03080610_01407</name>
</gene>
<keyword evidence="5" id="KW-1133">Transmembrane helix</keyword>
<dbReference type="PROSITE" id="PS01271">
    <property type="entry name" value="NA_SULFATE"/>
    <property type="match status" value="1"/>
</dbReference>
<dbReference type="InterPro" id="IPR036721">
    <property type="entry name" value="RCK_C_sf"/>
</dbReference>
<dbReference type="InterPro" id="IPR031312">
    <property type="entry name" value="Na/sul_symport_CS"/>
</dbReference>
<evidence type="ECO:0000256" key="4">
    <source>
        <dbReference type="ARBA" id="ARBA00022737"/>
    </source>
</evidence>
<comment type="subcellular location">
    <subcellularLocation>
        <location evidence="1">Membrane</location>
        <topology evidence="1">Multi-pass membrane protein</topology>
    </subcellularLocation>
</comment>
<dbReference type="Pfam" id="PF02080">
    <property type="entry name" value="TrkA_C"/>
    <property type="match status" value="2"/>
</dbReference>
<proteinExistence type="predicted"/>
<evidence type="ECO:0000256" key="2">
    <source>
        <dbReference type="ARBA" id="ARBA00022448"/>
    </source>
</evidence>
<keyword evidence="3" id="KW-0812">Transmembrane</keyword>
<dbReference type="GO" id="GO:0008324">
    <property type="term" value="F:monoatomic cation transmembrane transporter activity"/>
    <property type="evidence" value="ECO:0007669"/>
    <property type="project" value="InterPro"/>
</dbReference>
<keyword evidence="9" id="KW-1185">Reference proteome</keyword>
<dbReference type="GO" id="GO:0005886">
    <property type="term" value="C:plasma membrane"/>
    <property type="evidence" value="ECO:0007669"/>
    <property type="project" value="TreeGrafter"/>
</dbReference>
<dbReference type="AlphaFoldDB" id="A0A1G5N4S8"/>
<dbReference type="GO" id="GO:0006813">
    <property type="term" value="P:potassium ion transport"/>
    <property type="evidence" value="ECO:0007669"/>
    <property type="project" value="InterPro"/>
</dbReference>
<dbReference type="Pfam" id="PF03600">
    <property type="entry name" value="CitMHS"/>
    <property type="match status" value="1"/>
</dbReference>
<dbReference type="InterPro" id="IPR006037">
    <property type="entry name" value="RCK_C"/>
</dbReference>
<dbReference type="Gene3D" id="3.30.70.1450">
    <property type="entry name" value="Regulator of K+ conductance, C-terminal domain"/>
    <property type="match status" value="2"/>
</dbReference>
<dbReference type="STRING" id="1120955.SAMN03080610_01407"/>
<reference evidence="8 9" key="1">
    <citation type="submission" date="2016-10" db="EMBL/GenBank/DDBJ databases">
        <authorList>
            <person name="de Groot N.N."/>
        </authorList>
    </citation>
    <scope>NUCLEOTIDE SEQUENCE [LARGE SCALE GENOMIC DNA]</scope>
    <source>
        <strain evidence="8 9">DSM 2698</strain>
    </source>
</reference>
<name>A0A1G5N4S8_AFIMA</name>
<feature type="domain" description="RCK C-terminal" evidence="7">
    <location>
        <begin position="302"/>
        <end position="386"/>
    </location>
</feature>
<dbReference type="OrthoDB" id="9809303at2"/>
<dbReference type="InterPro" id="IPR051679">
    <property type="entry name" value="DASS-Related_Transporters"/>
</dbReference>
<dbReference type="Proteomes" id="UP000199347">
    <property type="component" value="Unassembled WGS sequence"/>
</dbReference>